<dbReference type="EnsemblMetazoa" id="GBRI041232-RA">
    <property type="protein sequence ID" value="GBRI041232-PA"/>
    <property type="gene ID" value="GBRI041232"/>
</dbReference>
<protein>
    <submittedName>
        <fullName evidence="1">Uncharacterized protein</fullName>
    </submittedName>
</protein>
<accession>A0A1A9X1X9</accession>
<keyword evidence="2" id="KW-1185">Reference proteome</keyword>
<proteinExistence type="predicted"/>
<name>A0A1A9X1X9_9MUSC</name>
<reference evidence="1" key="2">
    <citation type="submission" date="2020-05" db="UniProtKB">
        <authorList>
            <consortium name="EnsemblMetazoa"/>
        </authorList>
    </citation>
    <scope>IDENTIFICATION</scope>
    <source>
        <strain evidence="1">IAEA</strain>
    </source>
</reference>
<evidence type="ECO:0000313" key="1">
    <source>
        <dbReference type="EnsemblMetazoa" id="GBRI041232-PA"/>
    </source>
</evidence>
<dbReference type="Proteomes" id="UP000091820">
    <property type="component" value="Unassembled WGS sequence"/>
</dbReference>
<evidence type="ECO:0000313" key="2">
    <source>
        <dbReference type="Proteomes" id="UP000091820"/>
    </source>
</evidence>
<dbReference type="AlphaFoldDB" id="A0A1A9X1X9"/>
<organism evidence="1 2">
    <name type="scientific">Glossina brevipalpis</name>
    <dbReference type="NCBI Taxonomy" id="37001"/>
    <lineage>
        <taxon>Eukaryota</taxon>
        <taxon>Metazoa</taxon>
        <taxon>Ecdysozoa</taxon>
        <taxon>Arthropoda</taxon>
        <taxon>Hexapoda</taxon>
        <taxon>Insecta</taxon>
        <taxon>Pterygota</taxon>
        <taxon>Neoptera</taxon>
        <taxon>Endopterygota</taxon>
        <taxon>Diptera</taxon>
        <taxon>Brachycera</taxon>
        <taxon>Muscomorpha</taxon>
        <taxon>Hippoboscoidea</taxon>
        <taxon>Glossinidae</taxon>
        <taxon>Glossina</taxon>
    </lineage>
</organism>
<dbReference type="VEuPathDB" id="VectorBase:GBRI041232"/>
<sequence length="162" mass="18493">MRGVRQQCRRDSAICSLHMTEIAKGMKATCDVVTPTSVTTTVLNRTFDNLGNLLWQQEAAEFVEKYPQKRRSQLPTSSVSSSLYNKPSETVIHTMKKRSNGGELLTPYQRHQRDMFSGDLGIPEISSHVGSVVHTFETMAMQRQIAERQRIEREREHKTTIV</sequence>
<reference evidence="2" key="1">
    <citation type="submission" date="2014-03" db="EMBL/GenBank/DDBJ databases">
        <authorList>
            <person name="Aksoy S."/>
            <person name="Warren W."/>
            <person name="Wilson R.K."/>
        </authorList>
    </citation>
    <scope>NUCLEOTIDE SEQUENCE [LARGE SCALE GENOMIC DNA]</scope>
    <source>
        <strain evidence="2">IAEA</strain>
    </source>
</reference>